<feature type="binding site" evidence="9">
    <location>
        <begin position="1064"/>
        <end position="1071"/>
    </location>
    <ligand>
        <name>ATP</name>
        <dbReference type="ChEBI" id="CHEBI:30616"/>
    </ligand>
</feature>
<evidence type="ECO:0000259" key="12">
    <source>
        <dbReference type="PROSITE" id="PS50901"/>
    </source>
</evidence>
<dbReference type="NCBIfam" id="TIGR03925">
    <property type="entry name" value="T7SS_EccC_b"/>
    <property type="match status" value="1"/>
</dbReference>
<dbReference type="GO" id="GO:0003677">
    <property type="term" value="F:DNA binding"/>
    <property type="evidence" value="ECO:0007669"/>
    <property type="project" value="InterPro"/>
</dbReference>
<feature type="domain" description="FtsK" evidence="12">
    <location>
        <begin position="424"/>
        <end position="624"/>
    </location>
</feature>
<evidence type="ECO:0000256" key="5">
    <source>
        <dbReference type="ARBA" id="ARBA00022741"/>
    </source>
</evidence>
<evidence type="ECO:0000256" key="9">
    <source>
        <dbReference type="PROSITE-ProRule" id="PRU00289"/>
    </source>
</evidence>
<dbReference type="KEGG" id="mcoo:MCOO_42860"/>
<protein>
    <submittedName>
        <fullName evidence="13">Type VII secretion protein EccC</fullName>
    </submittedName>
</protein>
<keyword evidence="8 11" id="KW-0472">Membrane</keyword>
<dbReference type="InterPro" id="IPR002543">
    <property type="entry name" value="FtsK_dom"/>
</dbReference>
<comment type="subcellular location">
    <subcellularLocation>
        <location evidence="1">Cell membrane</location>
        <topology evidence="1">Multi-pass membrane protein</topology>
    </subcellularLocation>
</comment>
<keyword evidence="6 9" id="KW-0067">ATP-binding</keyword>
<keyword evidence="3 11" id="KW-0812">Transmembrane</keyword>
<dbReference type="InterPro" id="IPR003593">
    <property type="entry name" value="AAA+_ATPase"/>
</dbReference>
<proteinExistence type="predicted"/>
<feature type="binding site" evidence="9">
    <location>
        <begin position="447"/>
        <end position="454"/>
    </location>
    <ligand>
        <name>ATP</name>
        <dbReference type="ChEBI" id="CHEBI:30616"/>
    </ligand>
</feature>
<keyword evidence="7 11" id="KW-1133">Transmembrane helix</keyword>
<dbReference type="EMBL" id="AP022569">
    <property type="protein sequence ID" value="BBX48271.1"/>
    <property type="molecule type" value="Genomic_DNA"/>
</dbReference>
<dbReference type="AlphaFoldDB" id="A0A7I7L3B3"/>
<dbReference type="GO" id="GO:0005524">
    <property type="term" value="F:ATP binding"/>
    <property type="evidence" value="ECO:0007669"/>
    <property type="project" value="UniProtKB-UniRule"/>
</dbReference>
<dbReference type="PANTHER" id="PTHR22683:SF1">
    <property type="entry name" value="TYPE VII SECRETION SYSTEM PROTEIN ESSC"/>
    <property type="match status" value="1"/>
</dbReference>
<feature type="binding site" evidence="9">
    <location>
        <begin position="781"/>
        <end position="788"/>
    </location>
    <ligand>
        <name>ATP</name>
        <dbReference type="ChEBI" id="CHEBI:30616"/>
    </ligand>
</feature>
<accession>A0A7I7L3B3</accession>
<reference evidence="13 14" key="1">
    <citation type="journal article" date="2019" name="Emerg. Microbes Infect.">
        <title>Comprehensive subspecies identification of 175 nontuberculous mycobacteria species based on 7547 genomic profiles.</title>
        <authorList>
            <person name="Matsumoto Y."/>
            <person name="Kinjo T."/>
            <person name="Motooka D."/>
            <person name="Nabeya D."/>
            <person name="Jung N."/>
            <person name="Uechi K."/>
            <person name="Horii T."/>
            <person name="Iida T."/>
            <person name="Fujita J."/>
            <person name="Nakamura S."/>
        </authorList>
    </citation>
    <scope>NUCLEOTIDE SEQUENCE [LARGE SCALE GENOMIC DNA]</scope>
    <source>
        <strain evidence="13 14">JCM 12404</strain>
    </source>
</reference>
<dbReference type="GO" id="GO:0005886">
    <property type="term" value="C:plasma membrane"/>
    <property type="evidence" value="ECO:0007669"/>
    <property type="project" value="UniProtKB-SubCell"/>
</dbReference>
<evidence type="ECO:0000313" key="14">
    <source>
        <dbReference type="Proteomes" id="UP000465866"/>
    </source>
</evidence>
<dbReference type="Gene3D" id="3.40.50.300">
    <property type="entry name" value="P-loop containing nucleotide triphosphate hydrolases"/>
    <property type="match status" value="3"/>
</dbReference>
<dbReference type="InterPro" id="IPR027417">
    <property type="entry name" value="P-loop_NTPase"/>
</dbReference>
<sequence length="1264" mass="135901">MESFNIGATAEFTPRLRLTPPPFDAADLVVAAPKEATGPAQTNPMIRFLPVVMAIATVAAMAVVFHSRSGVPRTPAFMLFPVMMLVSAAATVASGAGRRRGEIDAERTEYLRYLSGLRSVAVKNAVAQRDLLTWCHPDPDALWTLVGGCRMWERRSSDTDFGQVRIGVGTRPLAGRLVSPVIESAHRLDPVALGAMTRFVEAHSMVQEVPIAIDLRGVVTVVGAKPQTRAVVRAIICQLAVMHNPNSVLIAAVVTGSNGSDWDWLKWLPHNRHPIAHDDVGSVRMVYPTLATAKQALAGLAVDHVVVVVDAVEDITLVAFQRDGETVAGELRLQISGGIGATEVSTSEEVLGRPDQMSEVAALTCAQRLAGYRPGDADAATAGDVRWQDLVGIRDITSYPVVEYWNSRSPRERLRVPIGTTAEAAPVDLDIKESADNGMGPHGLCIGATGSGKSEFLRTVTLGMIARHSPEVLNLVLIDFKGGATFAGLAPVPHVAAVITNLSDTAALVSRTRDALTGEMNRRQETLRAAGNLDGIMAYERARRSRPELSRLPALFIIVDEFSELLSQHPDFADVFAAIGRLGRSLGMHLLLASQRLDEGRLRGLESHLSYRVCLKTLSASESRMVLGTPDAYELPGTPGAAYLRVGTEPLVRFQTAYVSGPDARETLRYLPAPQRVMEVRPFTTEPVGRVGSGIATVHPADRPTVVQSVVERLSGYGPRAHEVWLPPLGAAPALDVVLADTEPLDALTIPIGSVDRPFEQRRTPLVIDLSGAAGNVAVVGAPQSGKSTALRTLITALAVTHDPRMVQFYCLDFGGAALASMRDWPHVGAVAGRADTPLARRIIGRIHTIVRSREMLFREHGIESMVHYRGLKAERDPRCDRFGDVFLVVDGWAGLNRDAEIDDSAIAAIAAEGLSFGVHVVLSASRWAEIRPALRDQIGTRIELRLGDPADSELDRRRAHDVPKGQPGRGLSRDGLHMVVALPRLDGADSSSGLAEAGAQVGTMLRCRHSEWSAPPIALLPTRIDLDSLTERPDAGIVLGVEETELRPVAIDFAKQPHLLIIGDSDCGKTSTLRTVCRELMRSTNSGQCQLVIVDVRRSFLDVVKPESGLLGAYLASADAVGEAIPRLVEQLRRRMPPLNATVAQLRNRSWWSGPEIYVVIDDYELVAGAALANLADLLPHARDVGLHLVVARRSGGAARAMFEPLLAGLRDNGCLTLLMSGDPEEGLAIGSVRQSPLSAGRGSLIACRSSPQLMQVAWSPPP</sequence>
<feature type="transmembrane region" description="Helical" evidence="11">
    <location>
        <begin position="77"/>
        <end position="97"/>
    </location>
</feature>
<evidence type="ECO:0000256" key="10">
    <source>
        <dbReference type="SAM" id="MobiDB-lite"/>
    </source>
</evidence>
<keyword evidence="5 9" id="KW-0547">Nucleotide-binding</keyword>
<feature type="domain" description="FtsK" evidence="12">
    <location>
        <begin position="763"/>
        <end position="954"/>
    </location>
</feature>
<evidence type="ECO:0000256" key="11">
    <source>
        <dbReference type="SAM" id="Phobius"/>
    </source>
</evidence>
<keyword evidence="2" id="KW-1003">Cell membrane</keyword>
<name>A0A7I7L3B3_9MYCO</name>
<dbReference type="Proteomes" id="UP000465866">
    <property type="component" value="Chromosome"/>
</dbReference>
<keyword evidence="14" id="KW-1185">Reference proteome</keyword>
<feature type="transmembrane region" description="Helical" evidence="11">
    <location>
        <begin position="45"/>
        <end position="65"/>
    </location>
</feature>
<dbReference type="PANTHER" id="PTHR22683">
    <property type="entry name" value="SPORULATION PROTEIN RELATED"/>
    <property type="match status" value="1"/>
</dbReference>
<dbReference type="SMART" id="SM00382">
    <property type="entry name" value="AAA"/>
    <property type="match status" value="3"/>
</dbReference>
<evidence type="ECO:0000256" key="8">
    <source>
        <dbReference type="ARBA" id="ARBA00023136"/>
    </source>
</evidence>
<dbReference type="InterPro" id="IPR023836">
    <property type="entry name" value="EccCa-like_Actinobacteria"/>
</dbReference>
<evidence type="ECO:0000256" key="7">
    <source>
        <dbReference type="ARBA" id="ARBA00022989"/>
    </source>
</evidence>
<evidence type="ECO:0000256" key="4">
    <source>
        <dbReference type="ARBA" id="ARBA00022737"/>
    </source>
</evidence>
<dbReference type="NCBIfam" id="TIGR03924">
    <property type="entry name" value="T7SS_EccC_a"/>
    <property type="match status" value="1"/>
</dbReference>
<evidence type="ECO:0000256" key="1">
    <source>
        <dbReference type="ARBA" id="ARBA00004651"/>
    </source>
</evidence>
<evidence type="ECO:0000256" key="6">
    <source>
        <dbReference type="ARBA" id="ARBA00022840"/>
    </source>
</evidence>
<feature type="compositionally biased region" description="Basic and acidic residues" evidence="10">
    <location>
        <begin position="954"/>
        <end position="964"/>
    </location>
</feature>
<feature type="domain" description="FtsK" evidence="12">
    <location>
        <begin position="1047"/>
        <end position="1226"/>
    </location>
</feature>
<dbReference type="PROSITE" id="PS50901">
    <property type="entry name" value="FTSK"/>
    <property type="match status" value="3"/>
</dbReference>
<evidence type="ECO:0000313" key="13">
    <source>
        <dbReference type="EMBL" id="BBX48271.1"/>
    </source>
</evidence>
<evidence type="ECO:0000256" key="2">
    <source>
        <dbReference type="ARBA" id="ARBA00022475"/>
    </source>
</evidence>
<keyword evidence="4" id="KW-0677">Repeat</keyword>
<feature type="region of interest" description="Disordered" evidence="10">
    <location>
        <begin position="954"/>
        <end position="974"/>
    </location>
</feature>
<dbReference type="InterPro" id="IPR050206">
    <property type="entry name" value="FtsK/SpoIIIE/SftA"/>
</dbReference>
<dbReference type="SUPFAM" id="SSF52540">
    <property type="entry name" value="P-loop containing nucleoside triphosphate hydrolases"/>
    <property type="match status" value="3"/>
</dbReference>
<organism evidence="13 14">
    <name type="scientific">Mycobacterium cookii</name>
    <dbReference type="NCBI Taxonomy" id="1775"/>
    <lineage>
        <taxon>Bacteria</taxon>
        <taxon>Bacillati</taxon>
        <taxon>Actinomycetota</taxon>
        <taxon>Actinomycetes</taxon>
        <taxon>Mycobacteriales</taxon>
        <taxon>Mycobacteriaceae</taxon>
        <taxon>Mycobacterium</taxon>
    </lineage>
</organism>
<evidence type="ECO:0000256" key="3">
    <source>
        <dbReference type="ARBA" id="ARBA00022692"/>
    </source>
</evidence>
<gene>
    <name evidence="13" type="ORF">MCOO_42860</name>
</gene>
<dbReference type="Pfam" id="PF01580">
    <property type="entry name" value="FtsK_SpoIIIE"/>
    <property type="match status" value="3"/>
</dbReference>
<dbReference type="InterPro" id="IPR023837">
    <property type="entry name" value="EccCb-like_Actinobacteria"/>
</dbReference>